<feature type="region of interest" description="Disordered" evidence="1">
    <location>
        <begin position="150"/>
        <end position="193"/>
    </location>
</feature>
<feature type="transmembrane region" description="Helical" evidence="2">
    <location>
        <begin position="83"/>
        <end position="100"/>
    </location>
</feature>
<name>A0A507DC88_9FUNG</name>
<comment type="caution">
    <text evidence="3">The sequence shown here is derived from an EMBL/GenBank/DDBJ whole genome shotgun (WGS) entry which is preliminary data.</text>
</comment>
<dbReference type="Proteomes" id="UP000320475">
    <property type="component" value="Unassembled WGS sequence"/>
</dbReference>
<feature type="compositionally biased region" description="Polar residues" evidence="1">
    <location>
        <begin position="154"/>
        <end position="165"/>
    </location>
</feature>
<gene>
    <name evidence="3" type="ORF">SeLEV6574_g01593</name>
</gene>
<evidence type="ECO:0000313" key="4">
    <source>
        <dbReference type="Proteomes" id="UP000320475"/>
    </source>
</evidence>
<feature type="region of interest" description="Disordered" evidence="1">
    <location>
        <begin position="205"/>
        <end position="240"/>
    </location>
</feature>
<feature type="compositionally biased region" description="Polar residues" evidence="1">
    <location>
        <begin position="205"/>
        <end position="223"/>
    </location>
</feature>
<evidence type="ECO:0000313" key="3">
    <source>
        <dbReference type="EMBL" id="TPX49203.1"/>
    </source>
</evidence>
<keyword evidence="2" id="KW-0472">Membrane</keyword>
<accession>A0A507DC88</accession>
<dbReference type="VEuPathDB" id="FungiDB:SeMB42_g07786"/>
<evidence type="ECO:0000256" key="2">
    <source>
        <dbReference type="SAM" id="Phobius"/>
    </source>
</evidence>
<evidence type="ECO:0000256" key="1">
    <source>
        <dbReference type="SAM" id="MobiDB-lite"/>
    </source>
</evidence>
<keyword evidence="2" id="KW-1133">Transmembrane helix</keyword>
<dbReference type="AlphaFoldDB" id="A0A507DC88"/>
<feature type="region of interest" description="Disordered" evidence="1">
    <location>
        <begin position="30"/>
        <end position="49"/>
    </location>
</feature>
<proteinExistence type="predicted"/>
<protein>
    <submittedName>
        <fullName evidence="3">Uncharacterized protein</fullName>
    </submittedName>
</protein>
<reference evidence="3 4" key="1">
    <citation type="journal article" date="2019" name="Sci. Rep.">
        <title>Comparative genomics of chytrid fungi reveal insights into the obligate biotrophic and pathogenic lifestyle of Synchytrium endobioticum.</title>
        <authorList>
            <person name="van de Vossenberg B.T.L.H."/>
            <person name="Warris S."/>
            <person name="Nguyen H.D.T."/>
            <person name="van Gent-Pelzer M.P.E."/>
            <person name="Joly D.L."/>
            <person name="van de Geest H.C."/>
            <person name="Bonants P.J.M."/>
            <person name="Smith D.S."/>
            <person name="Levesque C.A."/>
            <person name="van der Lee T.A.J."/>
        </authorList>
    </citation>
    <scope>NUCLEOTIDE SEQUENCE [LARGE SCALE GENOMIC DNA]</scope>
    <source>
        <strain evidence="3 4">LEV6574</strain>
    </source>
</reference>
<feature type="transmembrane region" description="Helical" evidence="2">
    <location>
        <begin position="6"/>
        <end position="23"/>
    </location>
</feature>
<feature type="compositionally biased region" description="Basic and acidic residues" evidence="1">
    <location>
        <begin position="180"/>
        <end position="193"/>
    </location>
</feature>
<dbReference type="EMBL" id="QEAM01000038">
    <property type="protein sequence ID" value="TPX49203.1"/>
    <property type="molecule type" value="Genomic_DNA"/>
</dbReference>
<keyword evidence="2" id="KW-0812">Transmembrane</keyword>
<sequence>MKGFKLVAVVSLYTVFTIFGLSARGHQAYQHPSHNNQAPSNRAEGVDNPRFVGGSPPVDGCAVHLEIINDDPFDTLLHIQIRLVYVAISVLTLAFIYRYIRFGNSVFGGPFLGNAVSIIGSQLGGLVTTLLADVLYRRLNQNVGVVGPRAPVARNNNAISGNPTPGINEAAPTTGGPDINSRHDVGPSHRVHDGQAHGELVSSAGSTHLQPYSDPSASGSQTSSEERLEKHRLPVAYGRSGRGDRTYAFVNYLFIRSEHNGRAV</sequence>
<organism evidence="3 4">
    <name type="scientific">Synchytrium endobioticum</name>
    <dbReference type="NCBI Taxonomy" id="286115"/>
    <lineage>
        <taxon>Eukaryota</taxon>
        <taxon>Fungi</taxon>
        <taxon>Fungi incertae sedis</taxon>
        <taxon>Chytridiomycota</taxon>
        <taxon>Chytridiomycota incertae sedis</taxon>
        <taxon>Chytridiomycetes</taxon>
        <taxon>Synchytriales</taxon>
        <taxon>Synchytriaceae</taxon>
        <taxon>Synchytrium</taxon>
    </lineage>
</organism>
<feature type="compositionally biased region" description="Polar residues" evidence="1">
    <location>
        <begin position="30"/>
        <end position="40"/>
    </location>
</feature>
<feature type="transmembrane region" description="Helical" evidence="2">
    <location>
        <begin position="112"/>
        <end position="132"/>
    </location>
</feature>